<name>A0A0F9RG39_9ZZZZ</name>
<accession>A0A0F9RG39</accession>
<gene>
    <name evidence="1" type="ORF">LCGC14_0598720</name>
</gene>
<reference evidence="1" key="1">
    <citation type="journal article" date="2015" name="Nature">
        <title>Complex archaea that bridge the gap between prokaryotes and eukaryotes.</title>
        <authorList>
            <person name="Spang A."/>
            <person name="Saw J.H."/>
            <person name="Jorgensen S.L."/>
            <person name="Zaremba-Niedzwiedzka K."/>
            <person name="Martijn J."/>
            <person name="Lind A.E."/>
            <person name="van Eijk R."/>
            <person name="Schleper C."/>
            <person name="Guy L."/>
            <person name="Ettema T.J."/>
        </authorList>
    </citation>
    <scope>NUCLEOTIDE SEQUENCE</scope>
</reference>
<organism evidence="1">
    <name type="scientific">marine sediment metagenome</name>
    <dbReference type="NCBI Taxonomy" id="412755"/>
    <lineage>
        <taxon>unclassified sequences</taxon>
        <taxon>metagenomes</taxon>
        <taxon>ecological metagenomes</taxon>
    </lineage>
</organism>
<comment type="caution">
    <text evidence="1">The sequence shown here is derived from an EMBL/GenBank/DDBJ whole genome shotgun (WGS) entry which is preliminary data.</text>
</comment>
<dbReference type="EMBL" id="LAZR01000956">
    <property type="protein sequence ID" value="KKN53779.1"/>
    <property type="molecule type" value="Genomic_DNA"/>
</dbReference>
<evidence type="ECO:0000313" key="1">
    <source>
        <dbReference type="EMBL" id="KKN53779.1"/>
    </source>
</evidence>
<sequence length="98" mass="11599">MAEVKEWKQEKPNWCCFPDCAFKRRVQDAFCCGVLPEPTPHNRDYNNYRICFCGTGKYQEGSFSGEHYQVNDTDLEYLRWIFDALDGKSTSWISRIEQ</sequence>
<proteinExistence type="predicted"/>
<dbReference type="AlphaFoldDB" id="A0A0F9RG39"/>
<protein>
    <submittedName>
        <fullName evidence="1">Uncharacterized protein</fullName>
    </submittedName>
</protein>